<protein>
    <submittedName>
        <fullName evidence="1">RNA polymerase sigma factor SigJ</fullName>
    </submittedName>
</protein>
<gene>
    <name evidence="1" type="ORF">GXX48_21690</name>
</gene>
<dbReference type="SUPFAM" id="SSF54427">
    <property type="entry name" value="NTF2-like"/>
    <property type="match status" value="1"/>
</dbReference>
<proteinExistence type="predicted"/>
<dbReference type="InterPro" id="IPR052704">
    <property type="entry name" value="ECF_Sigma-70_Domain"/>
</dbReference>
<dbReference type="Gene3D" id="3.10.450.50">
    <property type="match status" value="1"/>
</dbReference>
<dbReference type="InterPro" id="IPR032710">
    <property type="entry name" value="NTF2-like_dom_sf"/>
</dbReference>
<organism evidence="1 2">
    <name type="scientific">Brucella intermedia</name>
    <dbReference type="NCBI Taxonomy" id="94625"/>
    <lineage>
        <taxon>Bacteria</taxon>
        <taxon>Pseudomonadati</taxon>
        <taxon>Pseudomonadota</taxon>
        <taxon>Alphaproteobacteria</taxon>
        <taxon>Hyphomicrobiales</taxon>
        <taxon>Brucellaceae</taxon>
        <taxon>Brucella/Ochrobactrum group</taxon>
        <taxon>Brucella</taxon>
    </lineage>
</organism>
<dbReference type="PANTHER" id="PTHR30173:SF36">
    <property type="entry name" value="ECF RNA POLYMERASE SIGMA FACTOR SIGJ"/>
    <property type="match status" value="1"/>
</dbReference>
<dbReference type="PANTHER" id="PTHR30173">
    <property type="entry name" value="SIGMA 19 FACTOR"/>
    <property type="match status" value="1"/>
</dbReference>
<accession>A0A7V6PFW2</accession>
<evidence type="ECO:0000313" key="1">
    <source>
        <dbReference type="EMBL" id="HHV70216.1"/>
    </source>
</evidence>
<dbReference type="EMBL" id="DUMN01000622">
    <property type="protein sequence ID" value="HHV70216.1"/>
    <property type="molecule type" value="Genomic_DNA"/>
</dbReference>
<reference evidence="1 2" key="1">
    <citation type="journal article" date="2020" name="Biotechnol. Biofuels">
        <title>New insights from the biogas microbiome by comprehensive genome-resolved metagenomics of nearly 1600 species originating from multiple anaerobic digesters.</title>
        <authorList>
            <person name="Campanaro S."/>
            <person name="Treu L."/>
            <person name="Rodriguez-R L.M."/>
            <person name="Kovalovszki A."/>
            <person name="Ziels R.M."/>
            <person name="Maus I."/>
            <person name="Zhu X."/>
            <person name="Kougias P.G."/>
            <person name="Basile A."/>
            <person name="Luo G."/>
            <person name="Schluter A."/>
            <person name="Konstantinidis K.T."/>
            <person name="Angelidaki I."/>
        </authorList>
    </citation>
    <scope>NUCLEOTIDE SEQUENCE [LARGE SCALE GENOMIC DNA]</scope>
    <source>
        <strain evidence="1">AS04akNAM_66</strain>
    </source>
</reference>
<evidence type="ECO:0000313" key="2">
    <source>
        <dbReference type="Proteomes" id="UP000551563"/>
    </source>
</evidence>
<name>A0A7V6PFW2_9HYPH</name>
<dbReference type="GO" id="GO:0016987">
    <property type="term" value="F:sigma factor activity"/>
    <property type="evidence" value="ECO:0007669"/>
    <property type="project" value="TreeGrafter"/>
</dbReference>
<sequence>CRQLASRARMHVRQEKPRFTLPEDRGRTIAEAFFQASRSGDLTALQGLLAEDAIMYSDGGGVRNAALNPIYGRAKIMRFYEGISRKADGVPPAIRQFAVFDGLPGHISMEADGLPQVAALEIADGQVHAIYLVRNPEKLRHLRIGDDMLGFNPAEPDFKRTRPAGDNS</sequence>
<comment type="caution">
    <text evidence="1">The sequence shown here is derived from an EMBL/GenBank/DDBJ whole genome shotgun (WGS) entry which is preliminary data.</text>
</comment>
<dbReference type="Proteomes" id="UP000551563">
    <property type="component" value="Unassembled WGS sequence"/>
</dbReference>
<feature type="non-terminal residue" evidence="1">
    <location>
        <position position="1"/>
    </location>
</feature>
<dbReference type="AlphaFoldDB" id="A0A7V6PFW2"/>